<dbReference type="OrthoDB" id="4066471at2759"/>
<proteinExistence type="predicted"/>
<accession>G8C2C5</accession>
<protein>
    <recommendedName>
        <fullName evidence="3">Myb/SANT-like DNA-binding domain-containing protein</fullName>
    </recommendedName>
</protein>
<dbReference type="KEGG" id="tpf:TPHA_0P01450"/>
<sequence>MTNDSYNLLKLIDEYQPHVKGYPERLQTWELVRKEYNSINNTRYKQSRSLRNKFRNLKEQCRSKDVVNSLPPKALKLLKKLIVEEYQMFDSVFIFPNFADTENNHTSDMEFDANSKQRQIIPSLSKGREQFPKKITNFSVAPFLEVNSETDDVSDVTLYTEPLDSIQIGHPHTYKTFPKLLSHPTIAVTGSEVGMANLPIFKPRGRLTIDNSIMSVDMNTDHTTKNSSDNKKLCIKKVEAVDKTEDSVNSDHLDLVLKDIKAIKESQEDFQKTVLLELSIIRKNIEDVLYK</sequence>
<dbReference type="eggNOG" id="ENOG502S89R">
    <property type="taxonomic scope" value="Eukaryota"/>
</dbReference>
<dbReference type="GeneID" id="11530826"/>
<reference evidence="1 2" key="1">
    <citation type="journal article" date="2011" name="Proc. Natl. Acad. Sci. U.S.A.">
        <title>Evolutionary erosion of yeast sex chromosomes by mating-type switching accidents.</title>
        <authorList>
            <person name="Gordon J.L."/>
            <person name="Armisen D."/>
            <person name="Proux-Wera E."/>
            <person name="Oheigeartaigh S.S."/>
            <person name="Byrne K.P."/>
            <person name="Wolfe K.H."/>
        </authorList>
    </citation>
    <scope>NUCLEOTIDE SEQUENCE [LARGE SCALE GENOMIC DNA]</scope>
    <source>
        <strain evidence="2">ATCC 24235 / CBS 4417 / NBRC 1672 / NRRL Y-8282 / UCD 70-5</strain>
    </source>
</reference>
<organism evidence="1 2">
    <name type="scientific">Tetrapisispora phaffii (strain ATCC 24235 / CBS 4417 / NBRC 1672 / NRRL Y-8282 / UCD 70-5)</name>
    <name type="common">Yeast</name>
    <name type="synonym">Fabospora phaffii</name>
    <dbReference type="NCBI Taxonomy" id="1071381"/>
    <lineage>
        <taxon>Eukaryota</taxon>
        <taxon>Fungi</taxon>
        <taxon>Dikarya</taxon>
        <taxon>Ascomycota</taxon>
        <taxon>Saccharomycotina</taxon>
        <taxon>Saccharomycetes</taxon>
        <taxon>Saccharomycetales</taxon>
        <taxon>Saccharomycetaceae</taxon>
        <taxon>Tetrapisispora</taxon>
    </lineage>
</organism>
<name>G8C2C5_TETPH</name>
<evidence type="ECO:0000313" key="1">
    <source>
        <dbReference type="EMBL" id="CCE66303.1"/>
    </source>
</evidence>
<dbReference type="RefSeq" id="XP_003688737.1">
    <property type="nucleotide sequence ID" value="XM_003688689.1"/>
</dbReference>
<dbReference type="STRING" id="1071381.G8C2C5"/>
<dbReference type="EMBL" id="HE612871">
    <property type="protein sequence ID" value="CCE66303.1"/>
    <property type="molecule type" value="Genomic_DNA"/>
</dbReference>
<dbReference type="HOGENOM" id="CLU_084829_0_0_1"/>
<dbReference type="Proteomes" id="UP000005666">
    <property type="component" value="Chromosome 16"/>
</dbReference>
<evidence type="ECO:0008006" key="3">
    <source>
        <dbReference type="Google" id="ProtNLM"/>
    </source>
</evidence>
<gene>
    <name evidence="1" type="primary">TPHA0P01450</name>
    <name evidence="1" type="ordered locus">TPHA_0P01450</name>
</gene>
<keyword evidence="2" id="KW-1185">Reference proteome</keyword>
<dbReference type="AlphaFoldDB" id="G8C2C5"/>
<evidence type="ECO:0000313" key="2">
    <source>
        <dbReference type="Proteomes" id="UP000005666"/>
    </source>
</evidence>